<organism evidence="2 3">
    <name type="scientific">Prochlorococcus marinus (strain MIT 9515)</name>
    <dbReference type="NCBI Taxonomy" id="167542"/>
    <lineage>
        <taxon>Bacteria</taxon>
        <taxon>Bacillati</taxon>
        <taxon>Cyanobacteriota</taxon>
        <taxon>Cyanophyceae</taxon>
        <taxon>Synechococcales</taxon>
        <taxon>Prochlorococcaceae</taxon>
        <taxon>Prochlorococcus</taxon>
    </lineage>
</organism>
<reference evidence="2 3" key="1">
    <citation type="journal article" date="2007" name="PLoS Genet.">
        <title>Patterns and implications of gene gain and loss in the evolution of Prochlorococcus.</title>
        <authorList>
            <person name="Kettler G.C."/>
            <person name="Martiny A.C."/>
            <person name="Huang K."/>
            <person name="Zucker J."/>
            <person name="Coleman M.L."/>
            <person name="Rodrigue S."/>
            <person name="Chen F."/>
            <person name="Lapidus A."/>
            <person name="Ferriera S."/>
            <person name="Johnson J."/>
            <person name="Steglich C."/>
            <person name="Church G.M."/>
            <person name="Richardson P."/>
            <person name="Chisholm S.W."/>
        </authorList>
    </citation>
    <scope>NUCLEOTIDE SEQUENCE [LARGE SCALE GENOMIC DNA]</scope>
    <source>
        <strain evidence="2 3">MIT 9515</strain>
    </source>
</reference>
<evidence type="ECO:0000313" key="2">
    <source>
        <dbReference type="EMBL" id="ABM72256.1"/>
    </source>
</evidence>
<dbReference type="RefSeq" id="WP_011820357.1">
    <property type="nucleotide sequence ID" value="NC_008817.1"/>
</dbReference>
<keyword evidence="1" id="KW-0812">Transmembrane</keyword>
<keyword evidence="1" id="KW-1133">Transmembrane helix</keyword>
<keyword evidence="1" id="KW-0472">Membrane</keyword>
<dbReference type="EMBL" id="CP000552">
    <property type="protein sequence ID" value="ABM72256.1"/>
    <property type="molecule type" value="Genomic_DNA"/>
</dbReference>
<feature type="transmembrane region" description="Helical" evidence="1">
    <location>
        <begin position="12"/>
        <end position="33"/>
    </location>
</feature>
<dbReference type="STRING" id="167542.P9515_10491"/>
<evidence type="ECO:0000256" key="1">
    <source>
        <dbReference type="SAM" id="Phobius"/>
    </source>
</evidence>
<gene>
    <name evidence="2" type="ordered locus">P9515_10491</name>
</gene>
<dbReference type="GeneID" id="60200813"/>
<evidence type="ECO:0000313" key="3">
    <source>
        <dbReference type="Proteomes" id="UP000001589"/>
    </source>
</evidence>
<accession>A2BWU5</accession>
<dbReference type="AlphaFoldDB" id="A2BWU5"/>
<dbReference type="Proteomes" id="UP000001589">
    <property type="component" value="Chromosome"/>
</dbReference>
<dbReference type="HOGENOM" id="CLU_211037_0_0_3"/>
<name>A2BWU5_PROM5</name>
<dbReference type="KEGG" id="pmc:P9515_10491"/>
<proteinExistence type="predicted"/>
<protein>
    <submittedName>
        <fullName evidence="2">Uncharacterized protein</fullName>
    </submittedName>
</protein>
<sequence length="52" mass="5912">MQKFLQQDLSSSLLSIAVLFGWLGISFVFLRLLALSIKKILEAVFKNTNQLK</sequence>